<dbReference type="PROSITE" id="PS51257">
    <property type="entry name" value="PROKAR_LIPOPROTEIN"/>
    <property type="match status" value="1"/>
</dbReference>
<dbReference type="InterPro" id="IPR006129">
    <property type="entry name" value="AdhesinB"/>
</dbReference>
<sequence length="535" mass="61795">MPKNLTMFSFLLIFTLIFAGCSNKKEDAVKKEEKLSVYTTIFPLADFVKKIGGDYITVKAIYPPGADSHTFEPSQKQTVKVAKADLFIYNGAELEPFAEKMEKTLQKENVKIVNASRGIELRAATEDEHHDHGDGHKEHEHHHDKDPHLWLDPILAMKQAEKIKDALVELQPDYKQEFEKNFAALQTKFTDLDDRFKAAVANAKTKEILVSHAAYGYWEQRYGLKQIPIAGISASDEPSQKKLAEITKTVKEYGLKYILFETFSTPKVASVIQKETGTKVLRLNHLATISEDDAKNNKDYFTLMEENVNTLKEATQFASVAEKPSEKHEQTTESHTHENEHDHSHNHSHSHAHDKATERIYEGYFEDNQVKDRPLSDWKGDWQSVYPYLQDGTLDEVFAHKAKHEGKMSAKEYKEYYNEGYQTDVNRIVIQGDTVTFYKNKEEYSGKYIYDGYKILTYDAGNRGVRYIFKLAEKTEEVPQYIQFSDHGIYPNKAGHYHLYWGDNRETLFDEMIHWPTFYPSDMNGHDIVHEMTAH</sequence>
<dbReference type="PANTHER" id="PTHR42953">
    <property type="entry name" value="HIGH-AFFINITY ZINC UPTAKE SYSTEM PROTEIN ZNUA-RELATED"/>
    <property type="match status" value="1"/>
</dbReference>
<dbReference type="InterPro" id="IPR015304">
    <property type="entry name" value="ZinT_dom"/>
</dbReference>
<evidence type="ECO:0000256" key="2">
    <source>
        <dbReference type="ARBA" id="ARBA00022729"/>
    </source>
</evidence>
<dbReference type="InterPro" id="IPR012674">
    <property type="entry name" value="Calycin"/>
</dbReference>
<dbReference type="InterPro" id="IPR006127">
    <property type="entry name" value="ZnuA-like"/>
</dbReference>
<feature type="compositionally biased region" description="Basic and acidic residues" evidence="7">
    <location>
        <begin position="323"/>
        <end position="354"/>
    </location>
</feature>
<dbReference type="GO" id="GO:0006829">
    <property type="term" value="P:zinc ion transport"/>
    <property type="evidence" value="ECO:0007669"/>
    <property type="project" value="UniProtKB-KW"/>
</dbReference>
<dbReference type="PRINTS" id="PR00690">
    <property type="entry name" value="ADHESNFAMILY"/>
</dbReference>
<feature type="signal peptide" evidence="8">
    <location>
        <begin position="1"/>
        <end position="19"/>
    </location>
</feature>
<dbReference type="SUPFAM" id="SSF50814">
    <property type="entry name" value="Lipocalins"/>
    <property type="match status" value="1"/>
</dbReference>
<evidence type="ECO:0000256" key="3">
    <source>
        <dbReference type="ARBA" id="ARBA00022833"/>
    </source>
</evidence>
<keyword evidence="4" id="KW-0864">Zinc transport</keyword>
<dbReference type="CDD" id="cd01017">
    <property type="entry name" value="AdcA"/>
    <property type="match status" value="1"/>
</dbReference>
<dbReference type="GO" id="GO:0007155">
    <property type="term" value="P:cell adhesion"/>
    <property type="evidence" value="ECO:0007669"/>
    <property type="project" value="InterPro"/>
</dbReference>
<gene>
    <name evidence="10" type="ORF">BK749_13665</name>
</gene>
<comment type="caution">
    <text evidence="10">The sequence shown here is derived from an EMBL/GenBank/DDBJ whole genome shotgun (WGS) entry which is preliminary data.</text>
</comment>
<evidence type="ECO:0000256" key="4">
    <source>
        <dbReference type="ARBA" id="ARBA00022906"/>
    </source>
</evidence>
<name>A0A243CW63_BACTU</name>
<feature type="chain" id="PRO_5038970035" evidence="8">
    <location>
        <begin position="20"/>
        <end position="535"/>
    </location>
</feature>
<dbReference type="Pfam" id="PF09223">
    <property type="entry name" value="ZinT"/>
    <property type="match status" value="1"/>
</dbReference>
<keyword evidence="2 8" id="KW-0732">Signal</keyword>
<proteinExistence type="inferred from homology"/>
<dbReference type="GO" id="GO:0008270">
    <property type="term" value="F:zinc ion binding"/>
    <property type="evidence" value="ECO:0007669"/>
    <property type="project" value="InterPro"/>
</dbReference>
<dbReference type="EMBL" id="NFDQ01000054">
    <property type="protein sequence ID" value="OTY75527.1"/>
    <property type="molecule type" value="Genomic_DNA"/>
</dbReference>
<evidence type="ECO:0000256" key="6">
    <source>
        <dbReference type="RuleBase" id="RU003512"/>
    </source>
</evidence>
<evidence type="ECO:0000256" key="8">
    <source>
        <dbReference type="SAM" id="SignalP"/>
    </source>
</evidence>
<dbReference type="PRINTS" id="PR00691">
    <property type="entry name" value="ADHESINB"/>
</dbReference>
<dbReference type="Gene3D" id="2.40.128.20">
    <property type="match status" value="1"/>
</dbReference>
<dbReference type="InterPro" id="IPR050492">
    <property type="entry name" value="Bact_metal-bind_prot9"/>
</dbReference>
<evidence type="ECO:0000259" key="9">
    <source>
        <dbReference type="Pfam" id="PF09223"/>
    </source>
</evidence>
<dbReference type="Pfam" id="PF01297">
    <property type="entry name" value="ZnuA"/>
    <property type="match status" value="1"/>
</dbReference>
<dbReference type="Gene3D" id="3.40.50.1980">
    <property type="entry name" value="Nitrogenase molybdenum iron protein domain"/>
    <property type="match status" value="2"/>
</dbReference>
<dbReference type="InterPro" id="IPR006128">
    <property type="entry name" value="Lipoprotein_PsaA-like"/>
</dbReference>
<evidence type="ECO:0000256" key="5">
    <source>
        <dbReference type="ARBA" id="ARBA00023065"/>
    </source>
</evidence>
<evidence type="ECO:0000256" key="7">
    <source>
        <dbReference type="SAM" id="MobiDB-lite"/>
    </source>
</evidence>
<dbReference type="Proteomes" id="UP000194911">
    <property type="component" value="Unassembled WGS sequence"/>
</dbReference>
<comment type="similarity">
    <text evidence="6">Belongs to the bacterial solute-binding protein 9 family.</text>
</comment>
<evidence type="ECO:0000256" key="1">
    <source>
        <dbReference type="ARBA" id="ARBA00022448"/>
    </source>
</evidence>
<protein>
    <submittedName>
        <fullName evidence="10">Zinc ABC transporter substrate-binding protein AdcA</fullName>
    </submittedName>
</protein>
<keyword evidence="3" id="KW-0862">Zinc</keyword>
<feature type="region of interest" description="Disordered" evidence="7">
    <location>
        <begin position="319"/>
        <end position="354"/>
    </location>
</feature>
<reference evidence="10 11" key="1">
    <citation type="submission" date="2016-10" db="EMBL/GenBank/DDBJ databases">
        <title>Comparative genomics of Bacillus thuringiensis reveals a path to pathogens against multiple invertebrate hosts.</title>
        <authorList>
            <person name="Zheng J."/>
            <person name="Gao Q."/>
            <person name="Liu H."/>
            <person name="Peng D."/>
            <person name="Ruan L."/>
            <person name="Sun M."/>
        </authorList>
    </citation>
    <scope>NUCLEOTIDE SEQUENCE [LARGE SCALE GENOMIC DNA]</scope>
    <source>
        <strain evidence="10">BGSC 4CE1</strain>
    </source>
</reference>
<evidence type="ECO:0000313" key="11">
    <source>
        <dbReference type="Proteomes" id="UP000194911"/>
    </source>
</evidence>
<dbReference type="SUPFAM" id="SSF53807">
    <property type="entry name" value="Helical backbone' metal receptor"/>
    <property type="match status" value="1"/>
</dbReference>
<feature type="region of interest" description="Disordered" evidence="7">
    <location>
        <begin position="126"/>
        <end position="146"/>
    </location>
</feature>
<accession>A0A243CW63</accession>
<keyword evidence="5" id="KW-0406">Ion transport</keyword>
<feature type="domain" description="ZinT" evidence="9">
    <location>
        <begin position="357"/>
        <end position="535"/>
    </location>
</feature>
<dbReference type="PANTHER" id="PTHR42953:SF8">
    <property type="entry name" value="ZINT DOMAIN-CONTAINING PROTEIN"/>
    <property type="match status" value="1"/>
</dbReference>
<keyword evidence="1 6" id="KW-0813">Transport</keyword>
<dbReference type="AlphaFoldDB" id="A0A243CW63"/>
<organism evidence="10 11">
    <name type="scientific">Bacillus thuringiensis serovar vazensis</name>
    <dbReference type="NCBI Taxonomy" id="180867"/>
    <lineage>
        <taxon>Bacteria</taxon>
        <taxon>Bacillati</taxon>
        <taxon>Bacillota</taxon>
        <taxon>Bacilli</taxon>
        <taxon>Bacillales</taxon>
        <taxon>Bacillaceae</taxon>
        <taxon>Bacillus</taxon>
        <taxon>Bacillus cereus group</taxon>
    </lineage>
</organism>
<evidence type="ECO:0000313" key="10">
    <source>
        <dbReference type="EMBL" id="OTY75527.1"/>
    </source>
</evidence>